<dbReference type="Proteomes" id="UP001054837">
    <property type="component" value="Unassembled WGS sequence"/>
</dbReference>
<dbReference type="AlphaFoldDB" id="A0AAV4VJA0"/>
<accession>A0AAV4VJA0</accession>
<keyword evidence="3" id="KW-1185">Reference proteome</keyword>
<proteinExistence type="predicted"/>
<evidence type="ECO:0000313" key="3">
    <source>
        <dbReference type="Proteomes" id="UP001054837"/>
    </source>
</evidence>
<gene>
    <name evidence="2" type="ORF">CDAR_219931</name>
</gene>
<protein>
    <submittedName>
        <fullName evidence="2">Uncharacterized protein</fullName>
    </submittedName>
</protein>
<feature type="compositionally biased region" description="Basic residues" evidence="1">
    <location>
        <begin position="21"/>
        <end position="31"/>
    </location>
</feature>
<feature type="region of interest" description="Disordered" evidence="1">
    <location>
        <begin position="1"/>
        <end position="67"/>
    </location>
</feature>
<evidence type="ECO:0000256" key="1">
    <source>
        <dbReference type="SAM" id="MobiDB-lite"/>
    </source>
</evidence>
<comment type="caution">
    <text evidence="2">The sequence shown here is derived from an EMBL/GenBank/DDBJ whole genome shotgun (WGS) entry which is preliminary data.</text>
</comment>
<organism evidence="2 3">
    <name type="scientific">Caerostris darwini</name>
    <dbReference type="NCBI Taxonomy" id="1538125"/>
    <lineage>
        <taxon>Eukaryota</taxon>
        <taxon>Metazoa</taxon>
        <taxon>Ecdysozoa</taxon>
        <taxon>Arthropoda</taxon>
        <taxon>Chelicerata</taxon>
        <taxon>Arachnida</taxon>
        <taxon>Araneae</taxon>
        <taxon>Araneomorphae</taxon>
        <taxon>Entelegynae</taxon>
        <taxon>Araneoidea</taxon>
        <taxon>Araneidae</taxon>
        <taxon>Caerostris</taxon>
    </lineage>
</organism>
<evidence type="ECO:0000313" key="2">
    <source>
        <dbReference type="EMBL" id="GIY69709.1"/>
    </source>
</evidence>
<name>A0AAV4VJA0_9ARAC</name>
<sequence length="121" mass="13746">MVKDGEYASQIDDHSENTLNNHKRLRKRSCKISRNYSSKVSSKSTRSSESQNVCPHSKDSVDPQDMCLHSDDSSVPHVILCDSSDEKTLCCTYCSFKENRHSYNGRRKCGTSSIDVHDRTK</sequence>
<feature type="compositionally biased region" description="Low complexity" evidence="1">
    <location>
        <begin position="33"/>
        <end position="50"/>
    </location>
</feature>
<feature type="compositionally biased region" description="Basic and acidic residues" evidence="1">
    <location>
        <begin position="1"/>
        <end position="16"/>
    </location>
</feature>
<dbReference type="EMBL" id="BPLQ01013093">
    <property type="protein sequence ID" value="GIY69709.1"/>
    <property type="molecule type" value="Genomic_DNA"/>
</dbReference>
<reference evidence="2 3" key="1">
    <citation type="submission" date="2021-06" db="EMBL/GenBank/DDBJ databases">
        <title>Caerostris darwini draft genome.</title>
        <authorList>
            <person name="Kono N."/>
            <person name="Arakawa K."/>
        </authorList>
    </citation>
    <scope>NUCLEOTIDE SEQUENCE [LARGE SCALE GENOMIC DNA]</scope>
</reference>